<dbReference type="GO" id="GO:0009251">
    <property type="term" value="P:glucan catabolic process"/>
    <property type="evidence" value="ECO:0007669"/>
    <property type="project" value="TreeGrafter"/>
</dbReference>
<keyword evidence="3" id="KW-0336">GPI-anchor</keyword>
<feature type="domain" description="GH16" evidence="7">
    <location>
        <begin position="63"/>
        <end position="295"/>
    </location>
</feature>
<evidence type="ECO:0000256" key="3">
    <source>
        <dbReference type="ARBA" id="ARBA00022622"/>
    </source>
</evidence>
<keyword evidence="4" id="KW-0449">Lipoprotein</keyword>
<dbReference type="InterPro" id="IPR000757">
    <property type="entry name" value="Beta-glucanase-like"/>
</dbReference>
<dbReference type="EMBL" id="WIWV01000072">
    <property type="protein sequence ID" value="KAF7714886.1"/>
    <property type="molecule type" value="Genomic_DNA"/>
</dbReference>
<evidence type="ECO:0000256" key="6">
    <source>
        <dbReference type="SAM" id="Phobius"/>
    </source>
</evidence>
<keyword evidence="2" id="KW-1003">Cell membrane</keyword>
<organism evidence="8 9">
    <name type="scientific">Penicillium ucsense</name>
    <dbReference type="NCBI Taxonomy" id="2839758"/>
    <lineage>
        <taxon>Eukaryota</taxon>
        <taxon>Fungi</taxon>
        <taxon>Dikarya</taxon>
        <taxon>Ascomycota</taxon>
        <taxon>Pezizomycotina</taxon>
        <taxon>Eurotiomycetes</taxon>
        <taxon>Eurotiomycetidae</taxon>
        <taxon>Eurotiales</taxon>
        <taxon>Aspergillaceae</taxon>
        <taxon>Penicillium</taxon>
    </lineage>
</organism>
<feature type="region of interest" description="Disordered" evidence="5">
    <location>
        <begin position="1"/>
        <end position="26"/>
    </location>
</feature>
<evidence type="ECO:0000256" key="2">
    <source>
        <dbReference type="ARBA" id="ARBA00022475"/>
    </source>
</evidence>
<keyword evidence="6" id="KW-0472">Membrane</keyword>
<dbReference type="PROSITE" id="PS51762">
    <property type="entry name" value="GH16_2"/>
    <property type="match status" value="1"/>
</dbReference>
<protein>
    <submittedName>
        <fullName evidence="8">Endo-1,3(4)-beta-glucanase</fullName>
        <ecNumber evidence="8">3.2.1.6</ecNumber>
    </submittedName>
</protein>
<feature type="compositionally biased region" description="Polar residues" evidence="5">
    <location>
        <begin position="1"/>
        <end position="15"/>
    </location>
</feature>
<dbReference type="SUPFAM" id="SSF49899">
    <property type="entry name" value="Concanavalin A-like lectins/glucanases"/>
    <property type="match status" value="1"/>
</dbReference>
<comment type="subcellular location">
    <subcellularLocation>
        <location evidence="1">Cell membrane</location>
        <topology evidence="1">Lipid-anchor</topology>
        <topology evidence="1">GPI-anchor</topology>
    </subcellularLocation>
</comment>
<sequence length="330" mass="36301">MKTPQSTVGSPAKTPTRNRHSRRPVLSDRSRWKQLCIAGLVVAIVIVATTVGAVIGVRVNRYPDYDSLNYRLKDTYQGTSFFDGFKYFSDTDPTNGFVVYVSRDVTQDQNLTYASDHSAVLRVDATTPRALAGRKSVRVESIATYDTGLFIFDIIHTPYGCGTWPALWLTDGYNWPQNGEIDVLESTNGGLSGNSGCGVLGDSSTYGQELNANGGGVYALELRAAGIRVWFFPRDTTPSDIAYSSPTPNPSQWGTAVADFPSTKCNIHSHFRNLSIIINIALCGDMAAQPLYYKSMYDCPSTCTDFVANNPSDFQEAYWEFGSFKVFQAI</sequence>
<dbReference type="PANTHER" id="PTHR10963:SF42">
    <property type="entry name" value="PUTATIVE (AFU_ORTHOLOGUE AFUA_5G02280)-RELATED"/>
    <property type="match status" value="1"/>
</dbReference>
<keyword evidence="3" id="KW-0325">Glycoprotein</keyword>
<comment type="caution">
    <text evidence="8">The sequence shown here is derived from an EMBL/GenBank/DDBJ whole genome shotgun (WGS) entry which is preliminary data.</text>
</comment>
<gene>
    <name evidence="8" type="ORF">PECM_007702</name>
</gene>
<dbReference type="GO" id="GO:0005886">
    <property type="term" value="C:plasma membrane"/>
    <property type="evidence" value="ECO:0007669"/>
    <property type="project" value="UniProtKB-SubCell"/>
</dbReference>
<evidence type="ECO:0000256" key="4">
    <source>
        <dbReference type="ARBA" id="ARBA00023288"/>
    </source>
</evidence>
<dbReference type="GO" id="GO:0098552">
    <property type="term" value="C:side of membrane"/>
    <property type="evidence" value="ECO:0007669"/>
    <property type="project" value="UniProtKB-KW"/>
</dbReference>
<accession>A0A8J8WHB9</accession>
<dbReference type="AlphaFoldDB" id="A0A8J8WHB9"/>
<dbReference type="InterPro" id="IPR050546">
    <property type="entry name" value="Glycosyl_Hydrlase_16"/>
</dbReference>
<feature type="transmembrane region" description="Helical" evidence="6">
    <location>
        <begin position="35"/>
        <end position="57"/>
    </location>
</feature>
<keyword evidence="9" id="KW-1185">Reference proteome</keyword>
<dbReference type="Pfam" id="PF26113">
    <property type="entry name" value="GH16_XgeA"/>
    <property type="match status" value="2"/>
</dbReference>
<dbReference type="EC" id="3.2.1.6" evidence="8"/>
<dbReference type="OrthoDB" id="192832at2759"/>
<evidence type="ECO:0000313" key="9">
    <source>
        <dbReference type="Proteomes" id="UP000631181"/>
    </source>
</evidence>
<dbReference type="InterPro" id="IPR013320">
    <property type="entry name" value="ConA-like_dom_sf"/>
</dbReference>
<dbReference type="PANTHER" id="PTHR10963">
    <property type="entry name" value="GLYCOSYL HYDROLASE-RELATED"/>
    <property type="match status" value="1"/>
</dbReference>
<reference evidence="8" key="1">
    <citation type="journal article" date="2020" name="Front. Microbiol.">
        <title>Gene regulatory networks of Penicillium echinulatum 2HH and Penicillium oxalicum 114-2 inferred by a computational biology approach.</title>
        <authorList>
            <person name="Lenz A.R."/>
            <person name="Galan-Vasquez E."/>
            <person name="Balbinot E."/>
            <person name="De Abreu F.P."/>
            <person name="De Oliveira N.S."/>
            <person name="Da Rosa L.O."/>
            <person name="De Avila E Silva S."/>
            <person name="Camassola M."/>
            <person name="Dillon A.J.P."/>
            <person name="Perez-Rueda E."/>
        </authorList>
    </citation>
    <scope>NUCLEOTIDE SEQUENCE</scope>
    <source>
        <strain evidence="8">S1M29</strain>
    </source>
</reference>
<proteinExistence type="predicted"/>
<dbReference type="Gene3D" id="2.60.120.200">
    <property type="match status" value="2"/>
</dbReference>
<name>A0A8J8WHB9_9EURO</name>
<keyword evidence="8" id="KW-0378">Hydrolase</keyword>
<evidence type="ECO:0000256" key="5">
    <source>
        <dbReference type="SAM" id="MobiDB-lite"/>
    </source>
</evidence>
<evidence type="ECO:0000259" key="7">
    <source>
        <dbReference type="PROSITE" id="PS51762"/>
    </source>
</evidence>
<evidence type="ECO:0000313" key="8">
    <source>
        <dbReference type="EMBL" id="KAF7714886.1"/>
    </source>
</evidence>
<dbReference type="CDD" id="cd02181">
    <property type="entry name" value="GH16_fungal_Lam16A_glucanase"/>
    <property type="match status" value="1"/>
</dbReference>
<dbReference type="Proteomes" id="UP000631181">
    <property type="component" value="Unassembled WGS sequence"/>
</dbReference>
<evidence type="ECO:0000256" key="1">
    <source>
        <dbReference type="ARBA" id="ARBA00004609"/>
    </source>
</evidence>
<keyword evidence="6" id="KW-0812">Transmembrane</keyword>
<keyword evidence="6" id="KW-1133">Transmembrane helix</keyword>
<keyword evidence="8" id="KW-0326">Glycosidase</keyword>
<dbReference type="GO" id="GO:0052861">
    <property type="term" value="F:endo-1,3(4)-beta-glucanase activity"/>
    <property type="evidence" value="ECO:0007669"/>
    <property type="project" value="UniProtKB-EC"/>
</dbReference>